<accession>A0A8D5EVZ3</accession>
<dbReference type="PRINTS" id="PR00455">
    <property type="entry name" value="HTHTETR"/>
</dbReference>
<evidence type="ECO:0000313" key="6">
    <source>
        <dbReference type="EMBL" id="BCI56251.1"/>
    </source>
</evidence>
<reference evidence="6" key="1">
    <citation type="submission" date="2020-06" db="EMBL/GenBank/DDBJ databases">
        <title>Comparative genome analysis of Ralstonia solanacearum.</title>
        <authorList>
            <person name="Iiyama K."/>
            <person name="Kodama S."/>
            <person name="Furuya N."/>
        </authorList>
    </citation>
    <scope>NUCLEOTIDE SEQUENCE</scope>
    <source>
        <strain evidence="6">MAFF 211472</strain>
    </source>
</reference>
<evidence type="ECO:0000259" key="5">
    <source>
        <dbReference type="PROSITE" id="PS50977"/>
    </source>
</evidence>
<dbReference type="SUPFAM" id="SSF48498">
    <property type="entry name" value="Tetracyclin repressor-like, C-terminal domain"/>
    <property type="match status" value="1"/>
</dbReference>
<feature type="domain" description="HTH tetR-type" evidence="5">
    <location>
        <begin position="7"/>
        <end position="67"/>
    </location>
</feature>
<dbReference type="SUPFAM" id="SSF46689">
    <property type="entry name" value="Homeodomain-like"/>
    <property type="match status" value="1"/>
</dbReference>
<organism evidence="6">
    <name type="scientific">Ralstonia solanacearum</name>
    <name type="common">Pseudomonas solanacearum</name>
    <dbReference type="NCBI Taxonomy" id="305"/>
    <lineage>
        <taxon>Bacteria</taxon>
        <taxon>Pseudomonadati</taxon>
        <taxon>Pseudomonadota</taxon>
        <taxon>Betaproteobacteria</taxon>
        <taxon>Burkholderiales</taxon>
        <taxon>Burkholderiaceae</taxon>
        <taxon>Ralstonia</taxon>
        <taxon>Ralstonia solanacearum species complex</taxon>
    </lineage>
</organism>
<evidence type="ECO:0000256" key="3">
    <source>
        <dbReference type="ARBA" id="ARBA00023163"/>
    </source>
</evidence>
<keyword evidence="1" id="KW-0805">Transcription regulation</keyword>
<dbReference type="InterPro" id="IPR036271">
    <property type="entry name" value="Tet_transcr_reg_TetR-rel_C_sf"/>
</dbReference>
<name>A0A8D5EVZ3_RALSL</name>
<dbReference type="Pfam" id="PF14246">
    <property type="entry name" value="TetR_C_7"/>
    <property type="match status" value="1"/>
</dbReference>
<dbReference type="GO" id="GO:0000976">
    <property type="term" value="F:transcription cis-regulatory region binding"/>
    <property type="evidence" value="ECO:0007669"/>
    <property type="project" value="TreeGrafter"/>
</dbReference>
<proteinExistence type="predicted"/>
<evidence type="ECO:0000256" key="2">
    <source>
        <dbReference type="ARBA" id="ARBA00023125"/>
    </source>
</evidence>
<dbReference type="Pfam" id="PF00440">
    <property type="entry name" value="TetR_N"/>
    <property type="match status" value="1"/>
</dbReference>
<dbReference type="EMBL" id="LC557099">
    <property type="protein sequence ID" value="BCI56251.1"/>
    <property type="molecule type" value="Genomic_DNA"/>
</dbReference>
<dbReference type="InterPro" id="IPR050109">
    <property type="entry name" value="HTH-type_TetR-like_transc_reg"/>
</dbReference>
<sequence length="228" mass="25029">MVKVKTEARREAILAAASDVFQELGFEQATMSEITARVGGSKATLYRYFASKEALFMELVRRSAMEHRGEFSEAFSGCAGPHGMGTLPPEATEALALLDPNEDVEIALQRFGERVLKHFYSPQKVALKRMVIAAAANNPELGRLFYENGIRQGTALMERYFESVITAGKLRGGVAPKVVVAHFRGLLESEFLELSLLNMPVQLGDKKIKGIVERAVDAFMRAYGSAPA</sequence>
<dbReference type="Gene3D" id="1.10.357.10">
    <property type="entry name" value="Tetracycline Repressor, domain 2"/>
    <property type="match status" value="2"/>
</dbReference>
<dbReference type="GO" id="GO:0003700">
    <property type="term" value="F:DNA-binding transcription factor activity"/>
    <property type="evidence" value="ECO:0007669"/>
    <property type="project" value="TreeGrafter"/>
</dbReference>
<dbReference type="FunFam" id="1.10.10.60:FF:000141">
    <property type="entry name" value="TetR family transcriptional regulator"/>
    <property type="match status" value="1"/>
</dbReference>
<dbReference type="InterPro" id="IPR001647">
    <property type="entry name" value="HTH_TetR"/>
</dbReference>
<protein>
    <submittedName>
        <fullName evidence="6">TetR family transcriptional regulator</fullName>
    </submittedName>
</protein>
<keyword evidence="2 4" id="KW-0238">DNA-binding</keyword>
<feature type="DNA-binding region" description="H-T-H motif" evidence="4">
    <location>
        <begin position="30"/>
        <end position="49"/>
    </location>
</feature>
<dbReference type="InterPro" id="IPR039536">
    <property type="entry name" value="TetR_C_Proteobacteria"/>
</dbReference>
<evidence type="ECO:0000256" key="4">
    <source>
        <dbReference type="PROSITE-ProRule" id="PRU00335"/>
    </source>
</evidence>
<dbReference type="PROSITE" id="PS50977">
    <property type="entry name" value="HTH_TETR_2"/>
    <property type="match status" value="1"/>
</dbReference>
<dbReference type="AlphaFoldDB" id="A0A8D5EVZ3"/>
<evidence type="ECO:0000256" key="1">
    <source>
        <dbReference type="ARBA" id="ARBA00023015"/>
    </source>
</evidence>
<dbReference type="InterPro" id="IPR009057">
    <property type="entry name" value="Homeodomain-like_sf"/>
</dbReference>
<dbReference type="PANTHER" id="PTHR30055">
    <property type="entry name" value="HTH-TYPE TRANSCRIPTIONAL REGULATOR RUTR"/>
    <property type="match status" value="1"/>
</dbReference>
<keyword evidence="3" id="KW-0804">Transcription</keyword>
<dbReference type="PANTHER" id="PTHR30055:SF119">
    <property type="entry name" value="NALC"/>
    <property type="match status" value="1"/>
</dbReference>